<keyword evidence="5" id="KW-0811">Translocation</keyword>
<dbReference type="GO" id="GO:0043953">
    <property type="term" value="P:protein transport by the Tat complex"/>
    <property type="evidence" value="ECO:0007669"/>
    <property type="project" value="UniProtKB-UniRule"/>
</dbReference>
<keyword evidence="5" id="KW-1003">Cell membrane</keyword>
<dbReference type="PRINTS" id="PR01840">
    <property type="entry name" value="TATCFAMILY"/>
</dbReference>
<feature type="transmembrane region" description="Helical" evidence="5">
    <location>
        <begin position="33"/>
        <end position="55"/>
    </location>
</feature>
<keyword evidence="7" id="KW-1185">Reference proteome</keyword>
<keyword evidence="3 5" id="KW-1133">Transmembrane helix</keyword>
<comment type="subunit">
    <text evidence="5">Forms a complex with TatA.</text>
</comment>
<feature type="transmembrane region" description="Helical" evidence="5">
    <location>
        <begin position="207"/>
        <end position="223"/>
    </location>
</feature>
<feature type="transmembrane region" description="Helical" evidence="5">
    <location>
        <begin position="166"/>
        <end position="195"/>
    </location>
</feature>
<dbReference type="GO" id="GO:0065002">
    <property type="term" value="P:intracellular protein transmembrane transport"/>
    <property type="evidence" value="ECO:0007669"/>
    <property type="project" value="TreeGrafter"/>
</dbReference>
<dbReference type="GO" id="GO:0009977">
    <property type="term" value="F:proton motive force dependent protein transmembrane transporter activity"/>
    <property type="evidence" value="ECO:0007669"/>
    <property type="project" value="TreeGrafter"/>
</dbReference>
<evidence type="ECO:0000256" key="1">
    <source>
        <dbReference type="ARBA" id="ARBA00004141"/>
    </source>
</evidence>
<comment type="caution">
    <text evidence="5">Lacks conserved residue(s) required for the propagation of feature annotation.</text>
</comment>
<comment type="function">
    <text evidence="5">Part of the twin-arginine translocation (Tat) system that transports large folded proteins containing a characteristic twin-arginine motif in their signal peptide across membranes.</text>
</comment>
<name>A0A7G6E1E1_THEFR</name>
<keyword evidence="2 5" id="KW-0812">Transmembrane</keyword>
<dbReference type="Pfam" id="PF00902">
    <property type="entry name" value="TatC"/>
    <property type="match status" value="1"/>
</dbReference>
<evidence type="ECO:0000256" key="5">
    <source>
        <dbReference type="HAMAP-Rule" id="MF_00902"/>
    </source>
</evidence>
<comment type="similarity">
    <text evidence="5">Belongs to the TatC family.</text>
</comment>
<dbReference type="GO" id="GO:0033281">
    <property type="term" value="C:TAT protein transport complex"/>
    <property type="evidence" value="ECO:0007669"/>
    <property type="project" value="UniProtKB-UniRule"/>
</dbReference>
<feature type="transmembrane region" description="Helical" evidence="5">
    <location>
        <begin position="229"/>
        <end position="250"/>
    </location>
</feature>
<sequence length="262" mass="29817">MNDNIPKRRFYKVKTMSEKIAPITEHLEELRRVMLISLVSIFFASILSYFLFLNTIKDILLEPIKKLGMNLVFLGVTEGIFIHIKLALMGGIILASPIVLWQLLKFFLPALHVHEKRVFVPAFFLALFLFISGIFFAYKYALGLGLKVLLIDFSGGLTPMISISKYISFIIAFLVPFGIVFEIPIITYFLTCLGLITPQFLREKRGYVILGMFILAAVLSPGSDVISQLLMAIPMLILYELSIIISWLIYRKKEKEKEEAGL</sequence>
<dbReference type="Proteomes" id="UP000515847">
    <property type="component" value="Chromosome"/>
</dbReference>
<reference evidence="6 7" key="1">
    <citation type="journal article" date="2019" name="Front. Microbiol.">
        <title>Thermoanaerosceptrum fracticalcis gen. nov. sp. nov., a Novel Fumarate-Fermenting Microorganism From a Deep Fractured Carbonate Aquifer of the US Great Basin.</title>
        <authorList>
            <person name="Hamilton-Brehm S.D."/>
            <person name="Stewart L.E."/>
            <person name="Zavarin M."/>
            <person name="Caldwell M."/>
            <person name="Lawson P.A."/>
            <person name="Onstott T.C."/>
            <person name="Grzymski J."/>
            <person name="Neveux I."/>
            <person name="Lollar B.S."/>
            <person name="Russell C.E."/>
            <person name="Moser D.P."/>
        </authorList>
    </citation>
    <scope>NUCLEOTIDE SEQUENCE [LARGE SCALE GENOMIC DNA]</scope>
    <source>
        <strain evidence="6 7">DRI-13</strain>
    </source>
</reference>
<proteinExistence type="inferred from homology"/>
<dbReference type="InterPro" id="IPR002033">
    <property type="entry name" value="TatC"/>
</dbReference>
<dbReference type="AlphaFoldDB" id="A0A7G6E1E1"/>
<keyword evidence="4 5" id="KW-0472">Membrane</keyword>
<keyword evidence="5" id="KW-0653">Protein transport</keyword>
<organism evidence="6 7">
    <name type="scientific">Thermanaerosceptrum fracticalcis</name>
    <dbReference type="NCBI Taxonomy" id="1712410"/>
    <lineage>
        <taxon>Bacteria</taxon>
        <taxon>Bacillati</taxon>
        <taxon>Bacillota</taxon>
        <taxon>Clostridia</taxon>
        <taxon>Eubacteriales</taxon>
        <taxon>Peptococcaceae</taxon>
        <taxon>Thermanaerosceptrum</taxon>
    </lineage>
</organism>
<dbReference type="PANTHER" id="PTHR30371">
    <property type="entry name" value="SEC-INDEPENDENT PROTEIN TRANSLOCASE PROTEIN TATC"/>
    <property type="match status" value="1"/>
</dbReference>
<evidence type="ECO:0000256" key="2">
    <source>
        <dbReference type="ARBA" id="ARBA00022692"/>
    </source>
</evidence>
<comment type="subcellular location">
    <subcellularLocation>
        <location evidence="5">Cell membrane</location>
        <topology evidence="5">Multi-pass membrane protein</topology>
    </subcellularLocation>
    <subcellularLocation>
        <location evidence="1">Membrane</location>
        <topology evidence="1">Multi-pass membrane protein</topology>
    </subcellularLocation>
</comment>
<accession>A0A7G6E1E1</accession>
<dbReference type="HAMAP" id="MF_00902">
    <property type="entry name" value="TatC"/>
    <property type="match status" value="1"/>
</dbReference>
<dbReference type="NCBIfam" id="TIGR00945">
    <property type="entry name" value="tatC"/>
    <property type="match status" value="1"/>
</dbReference>
<evidence type="ECO:0000256" key="4">
    <source>
        <dbReference type="ARBA" id="ARBA00023136"/>
    </source>
</evidence>
<evidence type="ECO:0000313" key="7">
    <source>
        <dbReference type="Proteomes" id="UP000515847"/>
    </source>
</evidence>
<dbReference type="KEGG" id="tfr:BR63_05950"/>
<protein>
    <recommendedName>
        <fullName evidence="5">Sec-independent protein translocase protein TatC</fullName>
    </recommendedName>
</protein>
<evidence type="ECO:0000313" key="6">
    <source>
        <dbReference type="EMBL" id="QNB45895.1"/>
    </source>
</evidence>
<keyword evidence="5" id="KW-0813">Transport</keyword>
<gene>
    <name evidence="5 6" type="primary">tatC</name>
    <name evidence="6" type="ORF">BR63_05950</name>
</gene>
<dbReference type="EMBL" id="CP045798">
    <property type="protein sequence ID" value="QNB45895.1"/>
    <property type="molecule type" value="Genomic_DNA"/>
</dbReference>
<evidence type="ECO:0000256" key="3">
    <source>
        <dbReference type="ARBA" id="ARBA00022989"/>
    </source>
</evidence>
<dbReference type="PANTHER" id="PTHR30371:SF0">
    <property type="entry name" value="SEC-INDEPENDENT PROTEIN TRANSLOCASE PROTEIN TATC, CHLOROPLASTIC-RELATED"/>
    <property type="match status" value="1"/>
</dbReference>
<feature type="transmembrane region" description="Helical" evidence="5">
    <location>
        <begin position="118"/>
        <end position="138"/>
    </location>
</feature>